<dbReference type="Gene3D" id="3.40.190.10">
    <property type="entry name" value="Periplasmic binding protein-like II"/>
    <property type="match status" value="2"/>
</dbReference>
<dbReference type="GO" id="GO:0004418">
    <property type="term" value="F:hydroxymethylbilane synthase activity"/>
    <property type="evidence" value="ECO:0007669"/>
    <property type="project" value="UniProtKB-EC"/>
</dbReference>
<dbReference type="Gene3D" id="3.40.1620.10">
    <property type="entry name" value="YefM-like domain"/>
    <property type="match status" value="1"/>
</dbReference>
<organism evidence="7">
    <name type="scientific">Cyprideis torosa</name>
    <dbReference type="NCBI Taxonomy" id="163714"/>
    <lineage>
        <taxon>Eukaryota</taxon>
        <taxon>Metazoa</taxon>
        <taxon>Ecdysozoa</taxon>
        <taxon>Arthropoda</taxon>
        <taxon>Crustacea</taxon>
        <taxon>Oligostraca</taxon>
        <taxon>Ostracoda</taxon>
        <taxon>Podocopa</taxon>
        <taxon>Podocopida</taxon>
        <taxon>Cytherocopina</taxon>
        <taxon>Cytheroidea</taxon>
        <taxon>Cytherideidae</taxon>
        <taxon>Cyprideis</taxon>
    </lineage>
</organism>
<dbReference type="InterPro" id="IPR036165">
    <property type="entry name" value="YefM-like_sf"/>
</dbReference>
<dbReference type="OrthoDB" id="564646at2759"/>
<dbReference type="SUPFAM" id="SSF143120">
    <property type="entry name" value="YefM-like"/>
    <property type="match status" value="1"/>
</dbReference>
<dbReference type="FunFam" id="3.40.190.10:FF:000005">
    <property type="entry name" value="Porphobilinogen deaminase"/>
    <property type="match status" value="1"/>
</dbReference>
<reference evidence="7" key="1">
    <citation type="submission" date="2020-11" db="EMBL/GenBank/DDBJ databases">
        <authorList>
            <person name="Tran Van P."/>
        </authorList>
    </citation>
    <scope>NUCLEOTIDE SEQUENCE</scope>
</reference>
<dbReference type="PANTHER" id="PTHR11557">
    <property type="entry name" value="PORPHOBILINOGEN DEAMINASE"/>
    <property type="match status" value="1"/>
</dbReference>
<evidence type="ECO:0000256" key="6">
    <source>
        <dbReference type="ARBA" id="ARBA00023244"/>
    </source>
</evidence>
<dbReference type="Pfam" id="PF02604">
    <property type="entry name" value="PhdYeFM_antitox"/>
    <property type="match status" value="1"/>
</dbReference>
<evidence type="ECO:0000256" key="5">
    <source>
        <dbReference type="ARBA" id="ARBA00022679"/>
    </source>
</evidence>
<comment type="cofactor">
    <cofactor evidence="1">
        <name>dipyrromethane</name>
        <dbReference type="ChEBI" id="CHEBI:60342"/>
    </cofactor>
</comment>
<dbReference type="Pfam" id="PF01379">
    <property type="entry name" value="Porphobil_deam"/>
    <property type="match status" value="1"/>
</dbReference>
<dbReference type="AlphaFoldDB" id="A0A7R8ZXU7"/>
<dbReference type="EMBL" id="OB675797">
    <property type="protein sequence ID" value="CAD7235972.1"/>
    <property type="molecule type" value="Genomic_DNA"/>
</dbReference>
<dbReference type="GO" id="GO:0006783">
    <property type="term" value="P:heme biosynthetic process"/>
    <property type="evidence" value="ECO:0007669"/>
    <property type="project" value="TreeGrafter"/>
</dbReference>
<evidence type="ECO:0000256" key="1">
    <source>
        <dbReference type="ARBA" id="ARBA00001916"/>
    </source>
</evidence>
<dbReference type="InterPro" id="IPR006442">
    <property type="entry name" value="Antitoxin_Phd/YefM"/>
</dbReference>
<sequence>MMNAVIDRNVPQRADVDGVDAADVKAILLRVGAPLVVGIVPAVPAEPVLCGVRVELVEHQSLRTADDFQVCKRHRTGDRPAAAAVGTIAAVWIAQTLTQVQINLHALAVASEAVDSGRQYGGHALVLHWAMLADGSIPSTGVDKMAKIGILSIYAVRDSMRVAATEFKNNVGSYSAAAQREPVIITNHNQDRLVLLSIEEYRRLAGNALELATDQEALMRQGIDRHRQTLLDLSQRRLLCYARARPLPETPVSKTLLKIGTRASPLAVRQAEMVGEMLEGSGAAVELVKITTEGDRRLDRALAAIGGKGLFLKEIETALIDGRVDLAVHSMKDVPVQTPAELDICCLLPRHDARDAWLSAHYPSPEDLPQGAVVGTCSTRRRALLSHRRPDLKLVDLRGNVNTRLAKLDAGEFDAILLAVAGLERLGFDKRITERLPLNDFVPAVGQGIIGVQIRAGDAALRERLMPRHDTASGDALA</sequence>
<comment type="similarity">
    <text evidence="2">Belongs to the HMBS family.</text>
</comment>
<dbReference type="InterPro" id="IPR022417">
    <property type="entry name" value="Porphobilin_deaminase_N"/>
</dbReference>
<dbReference type="NCBIfam" id="TIGR00212">
    <property type="entry name" value="hemC"/>
    <property type="match status" value="1"/>
</dbReference>
<evidence type="ECO:0000256" key="2">
    <source>
        <dbReference type="ARBA" id="ARBA00005638"/>
    </source>
</evidence>
<dbReference type="PANTHER" id="PTHR11557:SF0">
    <property type="entry name" value="PORPHOBILINOGEN DEAMINASE"/>
    <property type="match status" value="1"/>
</dbReference>
<dbReference type="SUPFAM" id="SSF53850">
    <property type="entry name" value="Periplasmic binding protein-like II"/>
    <property type="match status" value="1"/>
</dbReference>
<keyword evidence="6" id="KW-0627">Porphyrin biosynthesis</keyword>
<evidence type="ECO:0000256" key="3">
    <source>
        <dbReference type="ARBA" id="ARBA00009981"/>
    </source>
</evidence>
<dbReference type="PRINTS" id="PR00151">
    <property type="entry name" value="PORPHBDMNASE"/>
</dbReference>
<dbReference type="InterPro" id="IPR000860">
    <property type="entry name" value="HemC"/>
</dbReference>
<dbReference type="EC" id="2.5.1.61" evidence="4"/>
<proteinExistence type="inferred from homology"/>
<evidence type="ECO:0000256" key="4">
    <source>
        <dbReference type="ARBA" id="ARBA00012655"/>
    </source>
</evidence>
<feature type="non-terminal residue" evidence="7">
    <location>
        <position position="1"/>
    </location>
</feature>
<accession>A0A7R8ZXU7</accession>
<comment type="similarity">
    <text evidence="3">Belongs to the phD/YefM antitoxin family.</text>
</comment>
<gene>
    <name evidence="7" type="ORF">CTOB1V02_LOCUS13787</name>
</gene>
<name>A0A7R8ZXU7_9CRUS</name>
<dbReference type="NCBIfam" id="TIGR01552">
    <property type="entry name" value="phd_fam"/>
    <property type="match status" value="1"/>
</dbReference>
<keyword evidence="5" id="KW-0808">Transferase</keyword>
<protein>
    <recommendedName>
        <fullName evidence="4">hydroxymethylbilane synthase</fullName>
        <ecNumber evidence="4">2.5.1.61</ecNumber>
    </recommendedName>
</protein>
<evidence type="ECO:0000313" key="7">
    <source>
        <dbReference type="EMBL" id="CAD7235972.1"/>
    </source>
</evidence>
<dbReference type="GO" id="GO:0005737">
    <property type="term" value="C:cytoplasm"/>
    <property type="evidence" value="ECO:0007669"/>
    <property type="project" value="TreeGrafter"/>
</dbReference>